<dbReference type="Proteomes" id="UP001151760">
    <property type="component" value="Unassembled WGS sequence"/>
</dbReference>
<proteinExistence type="predicted"/>
<organism evidence="2 3">
    <name type="scientific">Tanacetum coccineum</name>
    <dbReference type="NCBI Taxonomy" id="301880"/>
    <lineage>
        <taxon>Eukaryota</taxon>
        <taxon>Viridiplantae</taxon>
        <taxon>Streptophyta</taxon>
        <taxon>Embryophyta</taxon>
        <taxon>Tracheophyta</taxon>
        <taxon>Spermatophyta</taxon>
        <taxon>Magnoliopsida</taxon>
        <taxon>eudicotyledons</taxon>
        <taxon>Gunneridae</taxon>
        <taxon>Pentapetalae</taxon>
        <taxon>asterids</taxon>
        <taxon>campanulids</taxon>
        <taxon>Asterales</taxon>
        <taxon>Asteraceae</taxon>
        <taxon>Asteroideae</taxon>
        <taxon>Anthemideae</taxon>
        <taxon>Anthemidinae</taxon>
        <taxon>Tanacetum</taxon>
    </lineage>
</organism>
<name>A0ABQ5H114_9ASTR</name>
<feature type="region of interest" description="Disordered" evidence="1">
    <location>
        <begin position="26"/>
        <end position="76"/>
    </location>
</feature>
<keyword evidence="3" id="KW-1185">Reference proteome</keyword>
<reference evidence="2" key="1">
    <citation type="journal article" date="2022" name="Int. J. Mol. Sci.">
        <title>Draft Genome of Tanacetum Coccineum: Genomic Comparison of Closely Related Tanacetum-Family Plants.</title>
        <authorList>
            <person name="Yamashiro T."/>
            <person name="Shiraishi A."/>
            <person name="Nakayama K."/>
            <person name="Satake H."/>
        </authorList>
    </citation>
    <scope>NUCLEOTIDE SEQUENCE</scope>
</reference>
<sequence>MSDSEDSTVTYTAVVYATRDEVLPAEEHPLHVVVSPTADSPGYVPKSDPEEDLEEDLEEDDDEDPEEDPADYPADRGDMAMIRMSYPMMMRMMMLILRRMRRRSTQLLPTLQLLLYQPLIMIFNRDEPPTHFLVLITEVARLPCILLLHHHTFPMGLPLPQIPSPPLPPILSPLRVSSPPASPIRSLGYRAAMIRLRAEAPSTSHSLPLPPPIILSHTRPDAPIIGTHILPIPAPTTSSPPLLLPSTNRREDRPEVTLPPRKRLGIVLGPRYEVGESLSADLR</sequence>
<evidence type="ECO:0000313" key="2">
    <source>
        <dbReference type="EMBL" id="GJT81583.1"/>
    </source>
</evidence>
<feature type="compositionally biased region" description="Acidic residues" evidence="1">
    <location>
        <begin position="49"/>
        <end position="70"/>
    </location>
</feature>
<protein>
    <submittedName>
        <fullName evidence="2">Uncharacterized protein</fullName>
    </submittedName>
</protein>
<comment type="caution">
    <text evidence="2">The sequence shown here is derived from an EMBL/GenBank/DDBJ whole genome shotgun (WGS) entry which is preliminary data.</text>
</comment>
<feature type="compositionally biased region" description="Low complexity" evidence="1">
    <location>
        <begin position="236"/>
        <end position="247"/>
    </location>
</feature>
<evidence type="ECO:0000256" key="1">
    <source>
        <dbReference type="SAM" id="MobiDB-lite"/>
    </source>
</evidence>
<feature type="region of interest" description="Disordered" evidence="1">
    <location>
        <begin position="236"/>
        <end position="255"/>
    </location>
</feature>
<dbReference type="EMBL" id="BQNB010019093">
    <property type="protein sequence ID" value="GJT81583.1"/>
    <property type="molecule type" value="Genomic_DNA"/>
</dbReference>
<gene>
    <name evidence="2" type="ORF">Tco_1055925</name>
</gene>
<evidence type="ECO:0000313" key="3">
    <source>
        <dbReference type="Proteomes" id="UP001151760"/>
    </source>
</evidence>
<accession>A0ABQ5H114</accession>
<reference evidence="2" key="2">
    <citation type="submission" date="2022-01" db="EMBL/GenBank/DDBJ databases">
        <authorList>
            <person name="Yamashiro T."/>
            <person name="Shiraishi A."/>
            <person name="Satake H."/>
            <person name="Nakayama K."/>
        </authorList>
    </citation>
    <scope>NUCLEOTIDE SEQUENCE</scope>
</reference>